<organism evidence="1 2">
    <name type="scientific">Trifolium pratense</name>
    <name type="common">Red clover</name>
    <dbReference type="NCBI Taxonomy" id="57577"/>
    <lineage>
        <taxon>Eukaryota</taxon>
        <taxon>Viridiplantae</taxon>
        <taxon>Streptophyta</taxon>
        <taxon>Embryophyta</taxon>
        <taxon>Tracheophyta</taxon>
        <taxon>Spermatophyta</taxon>
        <taxon>Magnoliopsida</taxon>
        <taxon>eudicotyledons</taxon>
        <taxon>Gunneridae</taxon>
        <taxon>Pentapetalae</taxon>
        <taxon>rosids</taxon>
        <taxon>fabids</taxon>
        <taxon>Fabales</taxon>
        <taxon>Fabaceae</taxon>
        <taxon>Papilionoideae</taxon>
        <taxon>50 kb inversion clade</taxon>
        <taxon>NPAAA clade</taxon>
        <taxon>Hologalegina</taxon>
        <taxon>IRL clade</taxon>
        <taxon>Trifolieae</taxon>
        <taxon>Trifolium</taxon>
    </lineage>
</organism>
<reference evidence="1 2" key="1">
    <citation type="journal article" date="2014" name="Am. J. Bot.">
        <title>Genome assembly and annotation for red clover (Trifolium pratense; Fabaceae).</title>
        <authorList>
            <person name="Istvanek J."/>
            <person name="Jaros M."/>
            <person name="Krenek A."/>
            <person name="Repkova J."/>
        </authorList>
    </citation>
    <scope>NUCLEOTIDE SEQUENCE [LARGE SCALE GENOMIC DNA]</scope>
    <source>
        <strain evidence="2">cv. Tatra</strain>
        <tissue evidence="1">Young leaves</tissue>
    </source>
</reference>
<gene>
    <name evidence="1" type="ORF">L195_g004402</name>
</gene>
<name>A0A2K3NXX9_TRIPR</name>
<reference evidence="1 2" key="2">
    <citation type="journal article" date="2017" name="Front. Plant Sci.">
        <title>Gene Classification and Mining of Molecular Markers Useful in Red Clover (Trifolium pratense) Breeding.</title>
        <authorList>
            <person name="Istvanek J."/>
            <person name="Dluhosova J."/>
            <person name="Dluhos P."/>
            <person name="Patkova L."/>
            <person name="Nedelnik J."/>
            <person name="Repkova J."/>
        </authorList>
    </citation>
    <scope>NUCLEOTIDE SEQUENCE [LARGE SCALE GENOMIC DNA]</scope>
    <source>
        <strain evidence="2">cv. Tatra</strain>
        <tissue evidence="1">Young leaves</tissue>
    </source>
</reference>
<sequence length="112" mass="12271">MLSNEVSVDVKMYGLLSDFKCGFGECPQNPFTGAKTVHRDVIGNMSSLLDNNELHCLNRLFGLLALASVVAAIKLVDAAFTSMQKCLSFGSFRSIFNQLTDGVVCSWRETTK</sequence>
<dbReference type="EMBL" id="ASHM01002171">
    <property type="protein sequence ID" value="PNY07894.1"/>
    <property type="molecule type" value="Genomic_DNA"/>
</dbReference>
<dbReference type="AlphaFoldDB" id="A0A2K3NXX9"/>
<proteinExistence type="predicted"/>
<evidence type="ECO:0000313" key="2">
    <source>
        <dbReference type="Proteomes" id="UP000236291"/>
    </source>
</evidence>
<comment type="caution">
    <text evidence="1">The sequence shown here is derived from an EMBL/GenBank/DDBJ whole genome shotgun (WGS) entry which is preliminary data.</text>
</comment>
<dbReference type="Proteomes" id="UP000236291">
    <property type="component" value="Unassembled WGS sequence"/>
</dbReference>
<evidence type="ECO:0000313" key="1">
    <source>
        <dbReference type="EMBL" id="PNY07894.1"/>
    </source>
</evidence>
<protein>
    <submittedName>
        <fullName evidence="1">Uncharacterized protein</fullName>
    </submittedName>
</protein>
<accession>A0A2K3NXX9</accession>